<evidence type="ECO:0000256" key="1">
    <source>
        <dbReference type="SAM" id="MobiDB-lite"/>
    </source>
</evidence>
<evidence type="ECO:0000313" key="2">
    <source>
        <dbReference type="EMBL" id="JAH17367.1"/>
    </source>
</evidence>
<accession>A0A0E9QLL8</accession>
<dbReference type="EMBL" id="GBXM01086274">
    <property type="protein sequence ID" value="JAH22303.1"/>
    <property type="molecule type" value="Transcribed_RNA"/>
</dbReference>
<reference evidence="2" key="2">
    <citation type="journal article" date="2015" name="Fish Shellfish Immunol.">
        <title>Early steps in the European eel (Anguilla anguilla)-Vibrio vulnificus interaction in the gills: Role of the RtxA13 toxin.</title>
        <authorList>
            <person name="Callol A."/>
            <person name="Pajuelo D."/>
            <person name="Ebbesson L."/>
            <person name="Teles M."/>
            <person name="MacKenzie S."/>
            <person name="Amaro C."/>
        </authorList>
    </citation>
    <scope>NUCLEOTIDE SEQUENCE</scope>
</reference>
<protein>
    <submittedName>
        <fullName evidence="2">Uncharacterized protein</fullName>
    </submittedName>
</protein>
<organism evidence="2">
    <name type="scientific">Anguilla anguilla</name>
    <name type="common">European freshwater eel</name>
    <name type="synonym">Muraena anguilla</name>
    <dbReference type="NCBI Taxonomy" id="7936"/>
    <lineage>
        <taxon>Eukaryota</taxon>
        <taxon>Metazoa</taxon>
        <taxon>Chordata</taxon>
        <taxon>Craniata</taxon>
        <taxon>Vertebrata</taxon>
        <taxon>Euteleostomi</taxon>
        <taxon>Actinopterygii</taxon>
        <taxon>Neopterygii</taxon>
        <taxon>Teleostei</taxon>
        <taxon>Anguilliformes</taxon>
        <taxon>Anguillidae</taxon>
        <taxon>Anguilla</taxon>
    </lineage>
</organism>
<dbReference type="EMBL" id="GBXM01091210">
    <property type="protein sequence ID" value="JAH17367.1"/>
    <property type="molecule type" value="Transcribed_RNA"/>
</dbReference>
<proteinExistence type="predicted"/>
<reference evidence="2" key="1">
    <citation type="submission" date="2014-11" db="EMBL/GenBank/DDBJ databases">
        <authorList>
            <person name="Amaro Gonzalez C."/>
        </authorList>
    </citation>
    <scope>NUCLEOTIDE SEQUENCE</scope>
</reference>
<feature type="region of interest" description="Disordered" evidence="1">
    <location>
        <begin position="1"/>
        <end position="28"/>
    </location>
</feature>
<dbReference type="AlphaFoldDB" id="A0A0E9QLL8"/>
<name>A0A0E9QLL8_ANGAN</name>
<sequence>MYLLMNCSKPTRRSSMKDSSKMPSSPRKGSCLFSAFPGRGGTTICARQKFF</sequence>